<name>A0ACB9DB94_9ASTR</name>
<dbReference type="Proteomes" id="UP001056120">
    <property type="component" value="Linkage Group LG20"/>
</dbReference>
<evidence type="ECO:0000313" key="1">
    <source>
        <dbReference type="EMBL" id="KAI3743577.1"/>
    </source>
</evidence>
<keyword evidence="2" id="KW-1185">Reference proteome</keyword>
<accession>A0ACB9DB94</accession>
<comment type="caution">
    <text evidence="1">The sequence shown here is derived from an EMBL/GenBank/DDBJ whole genome shotgun (WGS) entry which is preliminary data.</text>
</comment>
<protein>
    <submittedName>
        <fullName evidence="1">Uncharacterized protein</fullName>
    </submittedName>
</protein>
<sequence length="739" mass="84450">MNWNSPKDAMPWVGLYASVASLICTLAMAADVVQCIWQRKLWFPNKFFTLNAATITLMAIAMKLPVDLTTDVHSPEILYAKYSSILFLITMLANFLPSFGLMDDKELLMNTVALGIFAITIIANILIQTYTHVLLSQVTILLLICPILWPFSIALIVSTYRKKLEDRYTESQNELASSHQENRFSSKELKRYLKKYWMMAETNNPQFVIACTPISSAFGVLCPLFVLSSGSDIVATIRGREYNWIGTSDYKWSLKIIFIVQSFGVVVGSIAPIFRCFTSIGHYNVSKKWSKSDLNVFRVEKYWIQRLQQWKHSHVCSHIPGRYCKIVLHNIKNTFLNFCIAFHISVLVSCKTICIVPRTFLTLISRCSCCFTSYFRRFRRVANSSDRNVASEIEEYTRYVIHIEEEMKLSKRILRNTLHSITQLLNECEEKEPHNLMKLLDKSTGFNGVVEFDNDQVPPLYPEKTNNCWSLVVVTLTAIAISLPNIANDHFKMLLSGMREGLQIIRHIEECLNADGDSVKARKAARHIWTEVEVYGTWLQIDLQKKARRGKTSKEILKWLGDEAAKIVIKYKSSKKPSIDHSPNKFILASSMYKISQTILIYYNEQENLVNDEELLEWISTVIADVLFACFTNLPRAIKMKCHHHAIEKKGDNIRNAALLLGKCKKILKILKARRLPNLDLDSMAYIDKWLMLPKDGDTSLIGIQPADDASHSSSQQSGLSDTQIFSTNQNSHTCEEQT</sequence>
<evidence type="ECO:0000313" key="2">
    <source>
        <dbReference type="Proteomes" id="UP001056120"/>
    </source>
</evidence>
<organism evidence="1 2">
    <name type="scientific">Smallanthus sonchifolius</name>
    <dbReference type="NCBI Taxonomy" id="185202"/>
    <lineage>
        <taxon>Eukaryota</taxon>
        <taxon>Viridiplantae</taxon>
        <taxon>Streptophyta</taxon>
        <taxon>Embryophyta</taxon>
        <taxon>Tracheophyta</taxon>
        <taxon>Spermatophyta</taxon>
        <taxon>Magnoliopsida</taxon>
        <taxon>eudicotyledons</taxon>
        <taxon>Gunneridae</taxon>
        <taxon>Pentapetalae</taxon>
        <taxon>asterids</taxon>
        <taxon>campanulids</taxon>
        <taxon>Asterales</taxon>
        <taxon>Asteraceae</taxon>
        <taxon>Asteroideae</taxon>
        <taxon>Heliantheae alliance</taxon>
        <taxon>Millerieae</taxon>
        <taxon>Smallanthus</taxon>
    </lineage>
</organism>
<proteinExistence type="predicted"/>
<reference evidence="1 2" key="2">
    <citation type="journal article" date="2022" name="Mol. Ecol. Resour.">
        <title>The genomes of chicory, endive, great burdock and yacon provide insights into Asteraceae paleo-polyploidization history and plant inulin production.</title>
        <authorList>
            <person name="Fan W."/>
            <person name="Wang S."/>
            <person name="Wang H."/>
            <person name="Wang A."/>
            <person name="Jiang F."/>
            <person name="Liu H."/>
            <person name="Zhao H."/>
            <person name="Xu D."/>
            <person name="Zhang Y."/>
        </authorList>
    </citation>
    <scope>NUCLEOTIDE SEQUENCE [LARGE SCALE GENOMIC DNA]</scope>
    <source>
        <strain evidence="2">cv. Yunnan</strain>
        <tissue evidence="1">Leaves</tissue>
    </source>
</reference>
<reference evidence="2" key="1">
    <citation type="journal article" date="2022" name="Mol. Ecol. Resour.">
        <title>The genomes of chicory, endive, great burdock and yacon provide insights into Asteraceae palaeo-polyploidization history and plant inulin production.</title>
        <authorList>
            <person name="Fan W."/>
            <person name="Wang S."/>
            <person name="Wang H."/>
            <person name="Wang A."/>
            <person name="Jiang F."/>
            <person name="Liu H."/>
            <person name="Zhao H."/>
            <person name="Xu D."/>
            <person name="Zhang Y."/>
        </authorList>
    </citation>
    <scope>NUCLEOTIDE SEQUENCE [LARGE SCALE GENOMIC DNA]</scope>
    <source>
        <strain evidence="2">cv. Yunnan</strain>
    </source>
</reference>
<dbReference type="EMBL" id="CM042037">
    <property type="protein sequence ID" value="KAI3743577.1"/>
    <property type="molecule type" value="Genomic_DNA"/>
</dbReference>
<gene>
    <name evidence="1" type="ORF">L1987_61287</name>
</gene>